<dbReference type="Proteomes" id="UP001353858">
    <property type="component" value="Unassembled WGS sequence"/>
</dbReference>
<feature type="compositionally biased region" description="Acidic residues" evidence="1">
    <location>
        <begin position="100"/>
        <end position="125"/>
    </location>
</feature>
<evidence type="ECO:0000313" key="3">
    <source>
        <dbReference type="Proteomes" id="UP001353858"/>
    </source>
</evidence>
<reference evidence="3" key="1">
    <citation type="submission" date="2023-01" db="EMBL/GenBank/DDBJ databases">
        <title>Key to firefly adult light organ development and bioluminescence: homeobox transcription factors regulate luciferase expression and transportation to peroxisome.</title>
        <authorList>
            <person name="Fu X."/>
        </authorList>
    </citation>
    <scope>NUCLEOTIDE SEQUENCE [LARGE SCALE GENOMIC DNA]</scope>
</reference>
<proteinExistence type="predicted"/>
<organism evidence="2 3">
    <name type="scientific">Aquatica leii</name>
    <dbReference type="NCBI Taxonomy" id="1421715"/>
    <lineage>
        <taxon>Eukaryota</taxon>
        <taxon>Metazoa</taxon>
        <taxon>Ecdysozoa</taxon>
        <taxon>Arthropoda</taxon>
        <taxon>Hexapoda</taxon>
        <taxon>Insecta</taxon>
        <taxon>Pterygota</taxon>
        <taxon>Neoptera</taxon>
        <taxon>Endopterygota</taxon>
        <taxon>Coleoptera</taxon>
        <taxon>Polyphaga</taxon>
        <taxon>Elateriformia</taxon>
        <taxon>Elateroidea</taxon>
        <taxon>Lampyridae</taxon>
        <taxon>Luciolinae</taxon>
        <taxon>Aquatica</taxon>
    </lineage>
</organism>
<feature type="region of interest" description="Disordered" evidence="1">
    <location>
        <begin position="17"/>
        <end position="127"/>
    </location>
</feature>
<dbReference type="EMBL" id="JARPUR010000005">
    <property type="protein sequence ID" value="KAK4875531.1"/>
    <property type="molecule type" value="Genomic_DNA"/>
</dbReference>
<evidence type="ECO:0000313" key="2">
    <source>
        <dbReference type="EMBL" id="KAK4875531.1"/>
    </source>
</evidence>
<gene>
    <name evidence="2" type="ORF">RN001_011953</name>
</gene>
<protein>
    <submittedName>
        <fullName evidence="2">Uncharacterized protein</fullName>
    </submittedName>
</protein>
<sequence length="183" mass="21510">MSPRSFTDKKLLKEFQQILEDKSDGEESSDSIKEDYVPSCQERSSDDSDSSYEEVEESQSDGEEDGVIKSEHHSNSLISAAKSEKADQENDNQLNLIDIYLEEQEENKQEEEDELEKEDEYDEQNESTSRYFYGKNCFKWSYKELKEIQKHKLRNVCQNLWKTELMNKYNYDIPSLVVDVEGI</sequence>
<keyword evidence="3" id="KW-1185">Reference proteome</keyword>
<comment type="caution">
    <text evidence="2">The sequence shown here is derived from an EMBL/GenBank/DDBJ whole genome shotgun (WGS) entry which is preliminary data.</text>
</comment>
<name>A0AAN7P563_9COLE</name>
<dbReference type="AlphaFoldDB" id="A0AAN7P563"/>
<accession>A0AAN7P563</accession>
<feature type="compositionally biased region" description="Acidic residues" evidence="1">
    <location>
        <begin position="47"/>
        <end position="65"/>
    </location>
</feature>
<evidence type="ECO:0000256" key="1">
    <source>
        <dbReference type="SAM" id="MobiDB-lite"/>
    </source>
</evidence>